<comment type="caution">
    <text evidence="9">The sequence shown here is derived from an EMBL/GenBank/DDBJ whole genome shotgun (WGS) entry which is preliminary data.</text>
</comment>
<dbReference type="PANTHER" id="PTHR33653">
    <property type="entry name" value="RIBONUCLEASE VAPC2"/>
    <property type="match status" value="1"/>
</dbReference>
<dbReference type="EMBL" id="JBHSWD010000001">
    <property type="protein sequence ID" value="MFC6592326.1"/>
    <property type="molecule type" value="Genomic_DNA"/>
</dbReference>
<keyword evidence="4" id="KW-0479">Metal-binding</keyword>
<comment type="cofactor">
    <cofactor evidence="1">
        <name>Mg(2+)</name>
        <dbReference type="ChEBI" id="CHEBI:18420"/>
    </cofactor>
</comment>
<keyword evidence="3" id="KW-0540">Nuclease</keyword>
<dbReference type="InterPro" id="IPR002716">
    <property type="entry name" value="PIN_dom"/>
</dbReference>
<sequence>MSNLVIVDSDVWSEGFRKVQGEPTPHLLMLRQLVTEGRVQMLGCIRQEVLQGLKSAATFERIRDQLQAFPDVALTERDYERAAKFFNLCRSKGIQGSSTDFLICASSVSYGLPVLTKDKDFDLYAQHLPLQLVKV</sequence>
<evidence type="ECO:0000313" key="9">
    <source>
        <dbReference type="EMBL" id="MFC6592326.1"/>
    </source>
</evidence>
<dbReference type="Proteomes" id="UP001596297">
    <property type="component" value="Unassembled WGS sequence"/>
</dbReference>
<protein>
    <submittedName>
        <fullName evidence="9">PIN domain-containing protein</fullName>
    </submittedName>
</protein>
<keyword evidence="10" id="KW-1185">Reference proteome</keyword>
<reference evidence="10" key="1">
    <citation type="journal article" date="2019" name="Int. J. Syst. Evol. Microbiol.">
        <title>The Global Catalogue of Microorganisms (GCM) 10K type strain sequencing project: providing services to taxonomists for standard genome sequencing and annotation.</title>
        <authorList>
            <consortium name="The Broad Institute Genomics Platform"/>
            <consortium name="The Broad Institute Genome Sequencing Center for Infectious Disease"/>
            <person name="Wu L."/>
            <person name="Ma J."/>
        </authorList>
    </citation>
    <scope>NUCLEOTIDE SEQUENCE [LARGE SCALE GENOMIC DNA]</scope>
    <source>
        <strain evidence="10">CGMCC 1.15772</strain>
    </source>
</reference>
<evidence type="ECO:0000259" key="8">
    <source>
        <dbReference type="Pfam" id="PF01850"/>
    </source>
</evidence>
<name>A0ABW1YDZ2_9DEIO</name>
<accession>A0ABW1YDZ2</accession>
<comment type="similarity">
    <text evidence="7">Belongs to the PINc/VapC protein family.</text>
</comment>
<evidence type="ECO:0000256" key="7">
    <source>
        <dbReference type="ARBA" id="ARBA00038093"/>
    </source>
</evidence>
<dbReference type="Pfam" id="PF01850">
    <property type="entry name" value="PIN"/>
    <property type="match status" value="1"/>
</dbReference>
<evidence type="ECO:0000313" key="10">
    <source>
        <dbReference type="Proteomes" id="UP001596297"/>
    </source>
</evidence>
<evidence type="ECO:0000256" key="4">
    <source>
        <dbReference type="ARBA" id="ARBA00022723"/>
    </source>
</evidence>
<dbReference type="RefSeq" id="WP_380083346.1">
    <property type="nucleotide sequence ID" value="NZ_JBHSWD010000001.1"/>
</dbReference>
<dbReference type="Gene3D" id="3.40.50.1010">
    <property type="entry name" value="5'-nuclease"/>
    <property type="match status" value="1"/>
</dbReference>
<dbReference type="InterPro" id="IPR050556">
    <property type="entry name" value="Type_II_TA_system_RNase"/>
</dbReference>
<gene>
    <name evidence="9" type="ORF">ACFP81_10200</name>
</gene>
<dbReference type="InterPro" id="IPR029060">
    <property type="entry name" value="PIN-like_dom_sf"/>
</dbReference>
<evidence type="ECO:0000256" key="6">
    <source>
        <dbReference type="ARBA" id="ARBA00022842"/>
    </source>
</evidence>
<keyword evidence="5" id="KW-0378">Hydrolase</keyword>
<keyword evidence="6" id="KW-0460">Magnesium</keyword>
<evidence type="ECO:0000256" key="3">
    <source>
        <dbReference type="ARBA" id="ARBA00022722"/>
    </source>
</evidence>
<evidence type="ECO:0000256" key="2">
    <source>
        <dbReference type="ARBA" id="ARBA00022649"/>
    </source>
</evidence>
<evidence type="ECO:0000256" key="1">
    <source>
        <dbReference type="ARBA" id="ARBA00001946"/>
    </source>
</evidence>
<feature type="domain" description="PIN" evidence="8">
    <location>
        <begin position="5"/>
        <end position="124"/>
    </location>
</feature>
<proteinExistence type="inferred from homology"/>
<dbReference type="PANTHER" id="PTHR33653:SF1">
    <property type="entry name" value="RIBONUCLEASE VAPC2"/>
    <property type="match status" value="1"/>
</dbReference>
<evidence type="ECO:0000256" key="5">
    <source>
        <dbReference type="ARBA" id="ARBA00022801"/>
    </source>
</evidence>
<keyword evidence="2" id="KW-1277">Toxin-antitoxin system</keyword>
<organism evidence="9 10">
    <name type="scientific">Deinococcus lacus</name>
    <dbReference type="NCBI Taxonomy" id="392561"/>
    <lineage>
        <taxon>Bacteria</taxon>
        <taxon>Thermotogati</taxon>
        <taxon>Deinococcota</taxon>
        <taxon>Deinococci</taxon>
        <taxon>Deinococcales</taxon>
        <taxon>Deinococcaceae</taxon>
        <taxon>Deinococcus</taxon>
    </lineage>
</organism>
<dbReference type="SUPFAM" id="SSF88723">
    <property type="entry name" value="PIN domain-like"/>
    <property type="match status" value="1"/>
</dbReference>